<keyword evidence="5 7" id="KW-0238">DNA-binding</keyword>
<comment type="subunit">
    <text evidence="7">Forms oligomers.</text>
</comment>
<dbReference type="Proteomes" id="UP000031397">
    <property type="component" value="Unassembled WGS sequence"/>
</dbReference>
<comment type="similarity">
    <text evidence="7">Belongs to the MraZ family.</text>
</comment>
<dbReference type="InterPro" id="IPR035644">
    <property type="entry name" value="MraZ_C"/>
</dbReference>
<dbReference type="GO" id="GO:2000143">
    <property type="term" value="P:negative regulation of DNA-templated transcription initiation"/>
    <property type="evidence" value="ECO:0007669"/>
    <property type="project" value="TreeGrafter"/>
</dbReference>
<evidence type="ECO:0000256" key="5">
    <source>
        <dbReference type="ARBA" id="ARBA00023125"/>
    </source>
</evidence>
<dbReference type="NCBIfam" id="TIGR00242">
    <property type="entry name" value="division/cell wall cluster transcriptional repressor MraZ"/>
    <property type="match status" value="1"/>
</dbReference>
<dbReference type="CDD" id="cd16320">
    <property type="entry name" value="MraZ_N"/>
    <property type="match status" value="1"/>
</dbReference>
<dbReference type="Gene3D" id="3.40.1550.20">
    <property type="entry name" value="Transcriptional regulator MraZ domain"/>
    <property type="match status" value="1"/>
</dbReference>
<keyword evidence="4 7" id="KW-0805">Transcription regulation</keyword>
<dbReference type="PANTHER" id="PTHR34701">
    <property type="entry name" value="TRANSCRIPTIONAL REGULATOR MRAZ"/>
    <property type="match status" value="1"/>
</dbReference>
<evidence type="ECO:0000313" key="9">
    <source>
        <dbReference type="EMBL" id="KID41310.1"/>
    </source>
</evidence>
<dbReference type="SUPFAM" id="SSF89447">
    <property type="entry name" value="AbrB/MazE/MraZ-like"/>
    <property type="match status" value="1"/>
</dbReference>
<evidence type="ECO:0000256" key="2">
    <source>
        <dbReference type="ARBA" id="ARBA00022490"/>
    </source>
</evidence>
<keyword evidence="9" id="KW-0132">Cell division</keyword>
<dbReference type="GO" id="GO:0051301">
    <property type="term" value="P:cell division"/>
    <property type="evidence" value="ECO:0007669"/>
    <property type="project" value="UniProtKB-KW"/>
</dbReference>
<evidence type="ECO:0000256" key="3">
    <source>
        <dbReference type="ARBA" id="ARBA00022737"/>
    </source>
</evidence>
<organism evidence="9 10">
    <name type="scientific">Fructilactobacillus fructivorans</name>
    <dbReference type="NCBI Taxonomy" id="1614"/>
    <lineage>
        <taxon>Bacteria</taxon>
        <taxon>Bacillati</taxon>
        <taxon>Bacillota</taxon>
        <taxon>Bacilli</taxon>
        <taxon>Lactobacillales</taxon>
        <taxon>Lactobacillaceae</taxon>
        <taxon>Fructilactobacillus</taxon>
    </lineage>
</organism>
<keyword evidence="3" id="KW-0677">Repeat</keyword>
<keyword evidence="9" id="KW-0131">Cell cycle</keyword>
<evidence type="ECO:0000256" key="4">
    <source>
        <dbReference type="ARBA" id="ARBA00023015"/>
    </source>
</evidence>
<accession>A0A0C1LXA5</accession>
<evidence type="ECO:0000256" key="7">
    <source>
        <dbReference type="HAMAP-Rule" id="MF_01008"/>
    </source>
</evidence>
<dbReference type="InterPro" id="IPR020603">
    <property type="entry name" value="MraZ_dom"/>
</dbReference>
<proteinExistence type="inferred from homology"/>
<feature type="domain" description="SpoVT-AbrB" evidence="8">
    <location>
        <begin position="8"/>
        <end position="50"/>
    </location>
</feature>
<dbReference type="AlphaFoldDB" id="A0A0C1LXA5"/>
<dbReference type="GO" id="GO:0009295">
    <property type="term" value="C:nucleoid"/>
    <property type="evidence" value="ECO:0007669"/>
    <property type="project" value="UniProtKB-SubCell"/>
</dbReference>
<evidence type="ECO:0000259" key="8">
    <source>
        <dbReference type="PROSITE" id="PS51740"/>
    </source>
</evidence>
<dbReference type="HAMAP" id="MF_01008">
    <property type="entry name" value="MraZ"/>
    <property type="match status" value="1"/>
</dbReference>
<keyword evidence="10" id="KW-1185">Reference proteome</keyword>
<dbReference type="GO" id="GO:0005737">
    <property type="term" value="C:cytoplasm"/>
    <property type="evidence" value="ECO:0007669"/>
    <property type="project" value="UniProtKB-UniRule"/>
</dbReference>
<evidence type="ECO:0000313" key="10">
    <source>
        <dbReference type="Proteomes" id="UP000031397"/>
    </source>
</evidence>
<dbReference type="InterPro" id="IPR007159">
    <property type="entry name" value="SpoVT-AbrB_dom"/>
</dbReference>
<dbReference type="Pfam" id="PF02381">
    <property type="entry name" value="MraZ"/>
    <property type="match status" value="2"/>
</dbReference>
<evidence type="ECO:0000256" key="6">
    <source>
        <dbReference type="ARBA" id="ARBA00023163"/>
    </source>
</evidence>
<name>A0A0C1LXA5_9LACO</name>
<dbReference type="OrthoDB" id="9807753at2"/>
<dbReference type="FunFam" id="3.40.1550.20:FF:000002">
    <property type="entry name" value="Transcriptional regulator MraZ"/>
    <property type="match status" value="1"/>
</dbReference>
<evidence type="ECO:0000256" key="1">
    <source>
        <dbReference type="ARBA" id="ARBA00013860"/>
    </source>
</evidence>
<reference evidence="9 10" key="1">
    <citation type="submission" date="2014-06" db="EMBL/GenBank/DDBJ databases">
        <title>Functional and comparative genomic analyses of the Drosophila gut microbiota identify candidate symbiosis factors.</title>
        <authorList>
            <person name="Newell P.D."/>
            <person name="Chaston J.M."/>
            <person name="Douglas A.E."/>
        </authorList>
    </citation>
    <scope>NUCLEOTIDE SEQUENCE [LARGE SCALE GENOMIC DNA]</scope>
    <source>
        <strain evidence="9 10">DmCS_002</strain>
    </source>
</reference>
<dbReference type="InterPro" id="IPR038619">
    <property type="entry name" value="MraZ_sf"/>
</dbReference>
<gene>
    <name evidence="7" type="primary">mraZ</name>
    <name evidence="9" type="ORF">LfDm3_1155</name>
</gene>
<dbReference type="PANTHER" id="PTHR34701:SF1">
    <property type="entry name" value="TRANSCRIPTIONAL REGULATOR MRAZ"/>
    <property type="match status" value="1"/>
</dbReference>
<comment type="subcellular location">
    <subcellularLocation>
        <location evidence="7">Cytoplasm</location>
        <location evidence="7">Nucleoid</location>
    </subcellularLocation>
</comment>
<dbReference type="GO" id="GO:0000976">
    <property type="term" value="F:transcription cis-regulatory region binding"/>
    <property type="evidence" value="ECO:0007669"/>
    <property type="project" value="TreeGrafter"/>
</dbReference>
<feature type="domain" description="SpoVT-AbrB" evidence="8">
    <location>
        <begin position="79"/>
        <end position="122"/>
    </location>
</feature>
<protein>
    <recommendedName>
        <fullName evidence="1 7">Transcriptional regulator MraZ</fullName>
    </recommendedName>
</protein>
<comment type="caution">
    <text evidence="9">The sequence shown here is derived from an EMBL/GenBank/DDBJ whole genome shotgun (WGS) entry which is preliminary data.</text>
</comment>
<dbReference type="CDD" id="cd16321">
    <property type="entry name" value="MraZ_C"/>
    <property type="match status" value="1"/>
</dbReference>
<keyword evidence="2 7" id="KW-0963">Cytoplasm</keyword>
<dbReference type="PATRIC" id="fig|1614.7.peg.1098"/>
<keyword evidence="6 7" id="KW-0804">Transcription</keyword>
<dbReference type="InterPro" id="IPR035642">
    <property type="entry name" value="MraZ_N"/>
</dbReference>
<dbReference type="GO" id="GO:0003700">
    <property type="term" value="F:DNA-binding transcription factor activity"/>
    <property type="evidence" value="ECO:0007669"/>
    <property type="project" value="UniProtKB-UniRule"/>
</dbReference>
<dbReference type="EMBL" id="JOJZ01000021">
    <property type="protein sequence ID" value="KID41310.1"/>
    <property type="molecule type" value="Genomic_DNA"/>
</dbReference>
<dbReference type="PROSITE" id="PS51740">
    <property type="entry name" value="SPOVT_ABRB"/>
    <property type="match status" value="2"/>
</dbReference>
<dbReference type="InterPro" id="IPR003444">
    <property type="entry name" value="MraZ"/>
</dbReference>
<dbReference type="InterPro" id="IPR037914">
    <property type="entry name" value="SpoVT-AbrB_sf"/>
</dbReference>
<sequence>MRAMFMGEYRHHIDTKGRLIIPAKFRDLLGDKFVITRGLDGCLFGYTEEEWQKVQEKINKLPFNKKDARMFARFFFSAATECDIDKQGRVNIPTSLRKYADLTKNCVLAGVSTRFEIWDASKWDQYTDEASSEFSDIAENLLND</sequence>